<organism evidence="2 3">
    <name type="scientific">Punica granatum</name>
    <name type="common">Pomegranate</name>
    <dbReference type="NCBI Taxonomy" id="22663"/>
    <lineage>
        <taxon>Eukaryota</taxon>
        <taxon>Viridiplantae</taxon>
        <taxon>Streptophyta</taxon>
        <taxon>Embryophyta</taxon>
        <taxon>Tracheophyta</taxon>
        <taxon>Spermatophyta</taxon>
        <taxon>Magnoliopsida</taxon>
        <taxon>eudicotyledons</taxon>
        <taxon>Gunneridae</taxon>
        <taxon>Pentapetalae</taxon>
        <taxon>rosids</taxon>
        <taxon>malvids</taxon>
        <taxon>Myrtales</taxon>
        <taxon>Lythraceae</taxon>
        <taxon>Punica</taxon>
    </lineage>
</organism>
<dbReference type="Proteomes" id="UP000233551">
    <property type="component" value="Unassembled WGS sequence"/>
</dbReference>
<evidence type="ECO:0000313" key="3">
    <source>
        <dbReference type="Proteomes" id="UP000233551"/>
    </source>
</evidence>
<reference evidence="2 3" key="1">
    <citation type="submission" date="2017-11" db="EMBL/GenBank/DDBJ databases">
        <title>De-novo sequencing of pomegranate (Punica granatum L.) genome.</title>
        <authorList>
            <person name="Akparov Z."/>
            <person name="Amiraslanov A."/>
            <person name="Hajiyeva S."/>
            <person name="Abbasov M."/>
            <person name="Kaur K."/>
            <person name="Hamwieh A."/>
            <person name="Solovyev V."/>
            <person name="Salamov A."/>
            <person name="Braich B."/>
            <person name="Kosarev P."/>
            <person name="Mahmoud A."/>
            <person name="Hajiyev E."/>
            <person name="Babayeva S."/>
            <person name="Izzatullayeva V."/>
            <person name="Mammadov A."/>
            <person name="Mammadov A."/>
            <person name="Sharifova S."/>
            <person name="Ojaghi J."/>
            <person name="Eynullazada K."/>
            <person name="Bayramov B."/>
            <person name="Abdulazimova A."/>
            <person name="Shahmuradov I."/>
        </authorList>
    </citation>
    <scope>NUCLEOTIDE SEQUENCE [LARGE SCALE GENOMIC DNA]</scope>
    <source>
        <strain evidence="3">cv. AG2017</strain>
        <tissue evidence="2">Leaf</tissue>
    </source>
</reference>
<gene>
    <name evidence="2" type="ORF">CRG98_043642</name>
</gene>
<name>A0A2I0HWR2_PUNGR</name>
<sequence>MSSFNSMIKANKKVSLGIKLGRIDHPVKKGEGESSKKTIATVTSPHNRKGRDANVGVVNPGQPVHQQYAVNVALSFPPPYHPAPQQQYPAQSIYYSAPPAYAPLQAPQSFGQQYTPAFQVQSSRPPALRTPQPAQRAPTPQTQQVEIFCQLLAVGKIISEAPNANFNPANQDQSLRYEYHMGAPGHMTDNCYILRGKLQALIDKKLLSFKEVKPPIVQVNPLPDHGSNSGPTVNMIGAYPLGKDGTKKE</sequence>
<proteinExistence type="predicted"/>
<protein>
    <submittedName>
        <fullName evidence="2">Uncharacterized protein</fullName>
    </submittedName>
</protein>
<dbReference type="AlphaFoldDB" id="A0A2I0HWR2"/>
<feature type="compositionally biased region" description="Basic and acidic residues" evidence="1">
    <location>
        <begin position="27"/>
        <end position="36"/>
    </location>
</feature>
<feature type="region of interest" description="Disordered" evidence="1">
    <location>
        <begin position="220"/>
        <end position="249"/>
    </location>
</feature>
<feature type="region of interest" description="Disordered" evidence="1">
    <location>
        <begin position="27"/>
        <end position="53"/>
    </location>
</feature>
<comment type="caution">
    <text evidence="2">The sequence shown here is derived from an EMBL/GenBank/DDBJ whole genome shotgun (WGS) entry which is preliminary data.</text>
</comment>
<evidence type="ECO:0000256" key="1">
    <source>
        <dbReference type="SAM" id="MobiDB-lite"/>
    </source>
</evidence>
<accession>A0A2I0HWR2</accession>
<keyword evidence="3" id="KW-1185">Reference proteome</keyword>
<evidence type="ECO:0000313" key="2">
    <source>
        <dbReference type="EMBL" id="PKI35960.1"/>
    </source>
</evidence>
<dbReference type="EMBL" id="PGOL01005084">
    <property type="protein sequence ID" value="PKI35960.1"/>
    <property type="molecule type" value="Genomic_DNA"/>
</dbReference>